<keyword evidence="2" id="KW-1003">Cell membrane</keyword>
<feature type="transmembrane region" description="Helical" evidence="6">
    <location>
        <begin position="753"/>
        <end position="775"/>
    </location>
</feature>
<feature type="transmembrane region" description="Helical" evidence="6">
    <location>
        <begin position="279"/>
        <end position="302"/>
    </location>
</feature>
<feature type="transmembrane region" description="Helical" evidence="6">
    <location>
        <begin position="707"/>
        <end position="733"/>
    </location>
</feature>
<dbReference type="Proteomes" id="UP001499988">
    <property type="component" value="Unassembled WGS sequence"/>
</dbReference>
<accession>A0ABP9ECK3</accession>
<evidence type="ECO:0000256" key="5">
    <source>
        <dbReference type="ARBA" id="ARBA00023136"/>
    </source>
</evidence>
<dbReference type="RefSeq" id="WP_345332985.1">
    <property type="nucleotide sequence ID" value="NZ_BAABJZ010000006.1"/>
</dbReference>
<proteinExistence type="predicted"/>
<dbReference type="EMBL" id="BAABJZ010000006">
    <property type="protein sequence ID" value="GAA4874644.1"/>
    <property type="molecule type" value="Genomic_DNA"/>
</dbReference>
<feature type="transmembrane region" description="Helical" evidence="6">
    <location>
        <begin position="661"/>
        <end position="680"/>
    </location>
</feature>
<dbReference type="InterPro" id="IPR003838">
    <property type="entry name" value="ABC3_permease_C"/>
</dbReference>
<keyword evidence="5 6" id="KW-0472">Membrane</keyword>
<comment type="caution">
    <text evidence="8">The sequence shown here is derived from an EMBL/GenBank/DDBJ whole genome shotgun (WGS) entry which is preliminary data.</text>
</comment>
<feature type="transmembrane region" description="Helical" evidence="6">
    <location>
        <begin position="356"/>
        <end position="375"/>
    </location>
</feature>
<comment type="subcellular location">
    <subcellularLocation>
        <location evidence="1">Cell membrane</location>
        <topology evidence="1">Multi-pass membrane protein</topology>
    </subcellularLocation>
</comment>
<evidence type="ECO:0000256" key="1">
    <source>
        <dbReference type="ARBA" id="ARBA00004651"/>
    </source>
</evidence>
<evidence type="ECO:0000256" key="3">
    <source>
        <dbReference type="ARBA" id="ARBA00022692"/>
    </source>
</evidence>
<keyword evidence="9" id="KW-1185">Reference proteome</keyword>
<feature type="transmembrane region" description="Helical" evidence="6">
    <location>
        <begin position="224"/>
        <end position="247"/>
    </location>
</feature>
<dbReference type="PANTHER" id="PTHR30287">
    <property type="entry name" value="MEMBRANE COMPONENT OF PREDICTED ABC SUPERFAMILY METABOLITE UPTAKE TRANSPORTER"/>
    <property type="match status" value="1"/>
</dbReference>
<keyword evidence="3 6" id="KW-0812">Transmembrane</keyword>
<evidence type="ECO:0000259" key="7">
    <source>
        <dbReference type="Pfam" id="PF02687"/>
    </source>
</evidence>
<gene>
    <name evidence="8" type="ORF">GCM10023333_04590</name>
</gene>
<feature type="transmembrane region" description="Helical" evidence="6">
    <location>
        <begin position="381"/>
        <end position="400"/>
    </location>
</feature>
<protein>
    <submittedName>
        <fullName evidence="8">FtsX-like permease family protein</fullName>
    </submittedName>
</protein>
<sequence length="790" mass="87157">MIKDFIALSLGDMRRHRWLYLWLALGLTLAGALLTGVEALNRAAKSSFTQAEQGLENHYPWRLQSLLSGHRIHQDLYLDLRRAGIAARPVMQKMVRLADGSVVRLRGVELPPGYLRGESGWRTIVDMQVAAQRGWLAGQTLLSDSGAPLPQLALQSDVGPWLLLDISQAAALAKTGPWLSYLELPTLTDSELAWVKRRIDKEIESGLVLREMTQAGDNNLLEAFSLNLTALSTLSFLVGLLLAFHALERLVQHRLHSLKILHQLGFTRRQWLSALAMELGLWSALAALLGSLLGIWLARFLGPGVSDTLVSLYEMEKPLQLAWNWGHALFCFIVLFGALMLMIVYLLRAAGAGRRWHWGAIAVLLALGAWLNWQAQDQNGALALVACTVLLTVLVLPKLLNLGAALLGRLAPYANAPLAWSLWDLRGASHRLVIPIVAITLALSSAISTRILVGSFEQALGEYLDTRLHADIYLYADDATLRQLKPRLEAMPEVARLQQRSQRDGRFGQGAVNLMGYNGTGQPWRFLTFTQIEPDWWQALADGSGCLANEPMAMRHRLSLGQAMTLHSGERMMVCRLVGIYYDYGNPGDEVTVWMRSLAQAFGSAPADGYSLILHEGIDLSATLRQLQQELGLPQASLLAQRTLREQANGLFRRTFVITDALAWLTLVVAMISWFASLAAQQRSWERQQAVVSSLGMVRAQITQARLLQLVCQMGLVALIATGSGVLLGWQLVSKVNPLAFGWSMPVQLGSGQWLSGLVMACGLLILVATGPIWWQSRRSVAAELTREEA</sequence>
<evidence type="ECO:0000256" key="2">
    <source>
        <dbReference type="ARBA" id="ARBA00022475"/>
    </source>
</evidence>
<evidence type="ECO:0000256" key="6">
    <source>
        <dbReference type="SAM" id="Phobius"/>
    </source>
</evidence>
<name>A0ABP9ECK3_9GAMM</name>
<organism evidence="8 9">
    <name type="scientific">Ferrimonas pelagia</name>
    <dbReference type="NCBI Taxonomy" id="1177826"/>
    <lineage>
        <taxon>Bacteria</taxon>
        <taxon>Pseudomonadati</taxon>
        <taxon>Pseudomonadota</taxon>
        <taxon>Gammaproteobacteria</taxon>
        <taxon>Alteromonadales</taxon>
        <taxon>Ferrimonadaceae</taxon>
        <taxon>Ferrimonas</taxon>
    </lineage>
</organism>
<feature type="domain" description="ABC3 transporter permease C-terminal" evidence="7">
    <location>
        <begin position="231"/>
        <end position="349"/>
    </location>
</feature>
<evidence type="ECO:0000313" key="9">
    <source>
        <dbReference type="Proteomes" id="UP001499988"/>
    </source>
</evidence>
<evidence type="ECO:0000313" key="8">
    <source>
        <dbReference type="EMBL" id="GAA4874644.1"/>
    </source>
</evidence>
<dbReference type="Pfam" id="PF02687">
    <property type="entry name" value="FtsX"/>
    <property type="match status" value="1"/>
</dbReference>
<dbReference type="PANTHER" id="PTHR30287:SF2">
    <property type="entry name" value="BLL1001 PROTEIN"/>
    <property type="match status" value="1"/>
</dbReference>
<evidence type="ECO:0000256" key="4">
    <source>
        <dbReference type="ARBA" id="ARBA00022989"/>
    </source>
</evidence>
<feature type="transmembrane region" description="Helical" evidence="6">
    <location>
        <begin position="432"/>
        <end position="453"/>
    </location>
</feature>
<reference evidence="9" key="1">
    <citation type="journal article" date="2019" name="Int. J. Syst. Evol. Microbiol.">
        <title>The Global Catalogue of Microorganisms (GCM) 10K type strain sequencing project: providing services to taxonomists for standard genome sequencing and annotation.</title>
        <authorList>
            <consortium name="The Broad Institute Genomics Platform"/>
            <consortium name="The Broad Institute Genome Sequencing Center for Infectious Disease"/>
            <person name="Wu L."/>
            <person name="Ma J."/>
        </authorList>
    </citation>
    <scope>NUCLEOTIDE SEQUENCE [LARGE SCALE GENOMIC DNA]</scope>
    <source>
        <strain evidence="9">JCM 18401</strain>
    </source>
</reference>
<dbReference type="InterPro" id="IPR038766">
    <property type="entry name" value="Membrane_comp_ABC_pdt"/>
</dbReference>
<feature type="transmembrane region" description="Helical" evidence="6">
    <location>
        <begin position="322"/>
        <end position="347"/>
    </location>
</feature>
<keyword evidence="4 6" id="KW-1133">Transmembrane helix</keyword>